<protein>
    <recommendedName>
        <fullName evidence="12">LIM zinc-binding domain-containing protein</fullName>
    </recommendedName>
</protein>
<name>A0ABV0QNZ7_9TELE</name>
<dbReference type="PROSITE" id="PS51389">
    <property type="entry name" value="XIN"/>
    <property type="match status" value="17"/>
</dbReference>
<evidence type="ECO:0000256" key="7">
    <source>
        <dbReference type="ARBA" id="ARBA00023203"/>
    </source>
</evidence>
<dbReference type="Pfam" id="PF00412">
    <property type="entry name" value="LIM"/>
    <property type="match status" value="1"/>
</dbReference>
<accession>A0ABV0QNZ7</accession>
<dbReference type="InterPro" id="IPR012510">
    <property type="entry name" value="Actin-binding_Xin_repeat"/>
</dbReference>
<feature type="repeat" description="Xin" evidence="9">
    <location>
        <begin position="206"/>
        <end position="221"/>
    </location>
</feature>
<evidence type="ECO:0000259" key="12">
    <source>
        <dbReference type="PROSITE" id="PS50023"/>
    </source>
</evidence>
<evidence type="ECO:0000256" key="5">
    <source>
        <dbReference type="ARBA" id="ARBA00022949"/>
    </source>
</evidence>
<feature type="repeat" description="Xin" evidence="9">
    <location>
        <begin position="1028"/>
        <end position="1043"/>
    </location>
</feature>
<dbReference type="InterPro" id="IPR001781">
    <property type="entry name" value="Znf_LIM"/>
</dbReference>
<evidence type="ECO:0000256" key="4">
    <source>
        <dbReference type="ARBA" id="ARBA00022833"/>
    </source>
</evidence>
<feature type="repeat" description="Xin" evidence="9">
    <location>
        <begin position="815"/>
        <end position="830"/>
    </location>
</feature>
<keyword evidence="2 8" id="KW-0479">Metal-binding</keyword>
<organism evidence="13 14">
    <name type="scientific">Xenoophorus captivus</name>
    <dbReference type="NCBI Taxonomy" id="1517983"/>
    <lineage>
        <taxon>Eukaryota</taxon>
        <taxon>Metazoa</taxon>
        <taxon>Chordata</taxon>
        <taxon>Craniata</taxon>
        <taxon>Vertebrata</taxon>
        <taxon>Euteleostomi</taxon>
        <taxon>Actinopterygii</taxon>
        <taxon>Neopterygii</taxon>
        <taxon>Teleostei</taxon>
        <taxon>Neoteleostei</taxon>
        <taxon>Acanthomorphata</taxon>
        <taxon>Ovalentaria</taxon>
        <taxon>Atherinomorphae</taxon>
        <taxon>Cyprinodontiformes</taxon>
        <taxon>Goodeidae</taxon>
        <taxon>Xenoophorus</taxon>
    </lineage>
</organism>
<comment type="subcellular location">
    <subcellularLocation>
        <location evidence="1">Cell junction</location>
    </subcellularLocation>
</comment>
<evidence type="ECO:0000313" key="14">
    <source>
        <dbReference type="Proteomes" id="UP001434883"/>
    </source>
</evidence>
<feature type="compositionally biased region" description="Polar residues" evidence="10">
    <location>
        <begin position="2900"/>
        <end position="2918"/>
    </location>
</feature>
<dbReference type="SUPFAM" id="SSF57716">
    <property type="entry name" value="Glucocorticoid receptor-like (DNA-binding domain)"/>
    <property type="match status" value="1"/>
</dbReference>
<feature type="repeat" description="Xin" evidence="9">
    <location>
        <begin position="428"/>
        <end position="443"/>
    </location>
</feature>
<feature type="repeat" description="Xin" evidence="9">
    <location>
        <begin position="285"/>
        <end position="300"/>
    </location>
</feature>
<feature type="repeat" description="Xin" evidence="9">
    <location>
        <begin position="492"/>
        <end position="507"/>
    </location>
</feature>
<dbReference type="PANTHER" id="PTHR22591">
    <property type="entry name" value="XIN"/>
    <property type="match status" value="1"/>
</dbReference>
<feature type="compositionally biased region" description="Basic and acidic residues" evidence="10">
    <location>
        <begin position="2722"/>
        <end position="2745"/>
    </location>
</feature>
<feature type="compositionally biased region" description="Basic and acidic residues" evidence="10">
    <location>
        <begin position="1766"/>
        <end position="1776"/>
    </location>
</feature>
<feature type="repeat" description="Xin" evidence="9">
    <location>
        <begin position="990"/>
        <end position="1005"/>
    </location>
</feature>
<keyword evidence="4 8" id="KW-0862">Zinc</keyword>
<feature type="region of interest" description="Disordered" evidence="10">
    <location>
        <begin position="2638"/>
        <end position="2686"/>
    </location>
</feature>
<dbReference type="Pfam" id="PF08043">
    <property type="entry name" value="Xin"/>
    <property type="match status" value="10"/>
</dbReference>
<keyword evidence="14" id="KW-1185">Reference proteome</keyword>
<keyword evidence="5" id="KW-0965">Cell junction</keyword>
<feature type="compositionally biased region" description="Polar residues" evidence="10">
    <location>
        <begin position="2792"/>
        <end position="2801"/>
    </location>
</feature>
<feature type="repeat" description="Xin" evidence="9">
    <location>
        <begin position="633"/>
        <end position="648"/>
    </location>
</feature>
<feature type="compositionally biased region" description="Basic and acidic residues" evidence="10">
    <location>
        <begin position="2925"/>
        <end position="2940"/>
    </location>
</feature>
<feature type="repeat" description="Xin" evidence="9">
    <location>
        <begin position="1062"/>
        <end position="1077"/>
    </location>
</feature>
<reference evidence="13 14" key="1">
    <citation type="submission" date="2021-06" db="EMBL/GenBank/DDBJ databases">
        <authorList>
            <person name="Palmer J.M."/>
        </authorList>
    </citation>
    <scope>NUCLEOTIDE SEQUENCE [LARGE SCALE GENOMIC DNA]</scope>
    <source>
        <strain evidence="13 14">XC_2019</strain>
        <tissue evidence="13">Muscle</tissue>
    </source>
</reference>
<evidence type="ECO:0000256" key="10">
    <source>
        <dbReference type="SAM" id="MobiDB-lite"/>
    </source>
</evidence>
<evidence type="ECO:0000256" key="11">
    <source>
        <dbReference type="SAM" id="Phobius"/>
    </source>
</evidence>
<keyword evidence="11" id="KW-0812">Transmembrane</keyword>
<evidence type="ECO:0000256" key="3">
    <source>
        <dbReference type="ARBA" id="ARBA00022737"/>
    </source>
</evidence>
<feature type="repeat" description="Xin" evidence="9">
    <location>
        <begin position="665"/>
        <end position="680"/>
    </location>
</feature>
<feature type="region of interest" description="Disordered" evidence="10">
    <location>
        <begin position="2715"/>
        <end position="2750"/>
    </location>
</feature>
<feature type="compositionally biased region" description="Basic and acidic residues" evidence="10">
    <location>
        <begin position="2139"/>
        <end position="2149"/>
    </location>
</feature>
<dbReference type="Gene3D" id="2.10.110.10">
    <property type="entry name" value="Cysteine Rich Protein"/>
    <property type="match status" value="1"/>
</dbReference>
<feature type="compositionally biased region" description="Basic and acidic residues" evidence="10">
    <location>
        <begin position="2857"/>
        <end position="2882"/>
    </location>
</feature>
<feature type="compositionally biased region" description="Polar residues" evidence="10">
    <location>
        <begin position="2941"/>
        <end position="2950"/>
    </location>
</feature>
<keyword evidence="7 9" id="KW-0009">Actin-binding</keyword>
<dbReference type="EMBL" id="JAHRIN010017837">
    <property type="protein sequence ID" value="MEQ2197566.1"/>
    <property type="molecule type" value="Genomic_DNA"/>
</dbReference>
<gene>
    <name evidence="13" type="ORF">XENOCAPTIV_000377</name>
</gene>
<evidence type="ECO:0000256" key="9">
    <source>
        <dbReference type="PROSITE-ProRule" id="PRU00721"/>
    </source>
</evidence>
<feature type="compositionally biased region" description="Basic and acidic residues" evidence="10">
    <location>
        <begin position="2821"/>
        <end position="2835"/>
    </location>
</feature>
<evidence type="ECO:0000313" key="13">
    <source>
        <dbReference type="EMBL" id="MEQ2197566.1"/>
    </source>
</evidence>
<feature type="compositionally biased region" description="Low complexity" evidence="10">
    <location>
        <begin position="2161"/>
        <end position="2174"/>
    </location>
</feature>
<evidence type="ECO:0000256" key="2">
    <source>
        <dbReference type="ARBA" id="ARBA00022723"/>
    </source>
</evidence>
<dbReference type="InterPro" id="IPR030072">
    <property type="entry name" value="XIRP1/XIRP2"/>
</dbReference>
<feature type="region of interest" description="Disordered" evidence="10">
    <location>
        <begin position="2135"/>
        <end position="2203"/>
    </location>
</feature>
<comment type="domain">
    <text evidence="9">Xin repeats bind F-actin.</text>
</comment>
<feature type="region of interest" description="Disordered" evidence="10">
    <location>
        <begin position="1692"/>
        <end position="1712"/>
    </location>
</feature>
<feature type="repeat" description="Xin" evidence="9">
    <location>
        <begin position="596"/>
        <end position="611"/>
    </location>
</feature>
<sequence length="3281" mass="367618">MAYWVTREVCFNLAISYRWMIYAAPLVCFFYLFMYFKMADAQRTITVSQPFHDENDLLPPPPPPVPPRPFDYEGTVTVNSLPLPPPKETFSTFYQQRQKSELKRLFKHIHPDMRGSLDDAIDDEIMNAVQSENIQAADTVYQGEVQSMRWIFENWALDNIGDPHETKKLLDTEELKGGDVRSTSTMFEQIDSTQHMSAKRQMSVRGDVSTSTWLFETQPLDSLNKSKGEEGELVEALLKEPIQSGVVRGNRLLFESKPLSDLGRCNSIEDCSVLKLKSVLQEQKGDVRKTIKLFETEPCCAIKDNSGNIHEIKSICREEISCGKLNTARWLFETQLLDMINKGSEEVKIIRGISLEEGHRGGVDQKRWMFETQSFDTIKEVERVDTFEGIAADNSGEAEVFNKKKLFEMQPRAAAGEKSLEKEAIIGGDVKTSMWLFETQPMEALSDSYDVRCLKKIILSAEEQGEVKGKKLMFENGSFQNTSFKEQEIKRVDVKGFKQLFETIPLSKIAQLEEEMDERQETFSGNKAVIETTPLYAIKDSSGNLHEVTTVSREEFIRGKVKNYKWMFETKPLDQLADGIDVEVIKGITRQEDNTGDVKTAKWLFETQTIDGIHCKFNPTEQSSIVEKEPCKGDVKTCKWLFETKPMDMLYNKMEKNKDKDSIDTDVKSMTWLFESQPLDSIRDGEPYSLKLCSTKKDSVKPEVAAETVKHLFETETLDRIRKDSHAQENLRCISQVNFQSGDVSRVKELFESQSLDEIGSEIMSTERQHQGEHIEKGSVHKVTWMFENCPMNQLNKDQDEYGVSMERVGVLETGDVQSKRFIFETSSLDKIQKEPLEEKSQSVEEPISNVDVKSSTMLFESLPLYAIRDKEGQFHEVTTVKKEEVMSGDVRGARWMFETKPLDAIKAENEIYVIRAVTQEDVKKGDVKSARWKFETQPLDSLTDRDEPSVWVTEDFGGSSVQQNKNIFESDQSSKRFARMVSVTDVQHGNVRTSTWLFENQTLNSLKGEHQEQSPVKTVHREDSQKGNVKRCTWLFESQPLDKIKDSEDTSAQAIEEIPKADVKCTTWLFETTPLDKITANSVAETISYLYEMKFVHSSGIIIEANETRHVNMAKYLLECSTGVQIQKEDIVAGNIRNIMLQLLLKPTIKPQVTLLREVVKGQINTTVVELPVFESTMTANIERDQRIQNIAQMIDDLLIQGNNCKKGIIMQETGDEKGEMSVYSLISNSEIKTESYVMERGDIKTTIGNLLANANSQRAATWCRVDENEKGNVNLFKSCIEKGDLQYLKSLHTEENEYEAVHGLSMKEQVETVQGGVQEAKKSLSLQKEQVERTICDVLPGDVKNTKKVFSSDSFVSVDCCIPKEEIIPGDVSSAKQQLAAKQPVTVDKEEVVPGDIRATMESLERAKQQSMCVEREIIKPGTIYEMDLSAHGPVDEESQPQKEEIISGDVRAAKKSLEMAKQQSMQVEREVIVPGKIYNLGLSAQEGSSSTLALSTCSSSSRCQQIKTYPKVSDAEKEHESNISFDTCQQSAVVVSNCARQSMPSFTGCDFNGQTSEDDIEEIIRGDVKAAIKSLQSAASEQRFVDKENVVRGNVQLALESLQKSSINVSKGDYKAAMIYRNSGKACSERSKNVHNQCVVVPIPSSDTTLSHSISVTCEGQPRNPTQISAPNPIENGYSILSSWERETSPSLLEKNKRPKNQKPALSPKPLWIKSVTVEAATTSSTPAPKVTCPVEHNIKAGVSPKQNQQFLAHSIDTPGGKRNNERLKKDGDEAQPDSHLSIEDLPMYSNLQEDNKELKTHLIERKSNVHLTTSNRDKMQIQSNVVQKINAAEKIQMCMKNYAEDGKHDMNMSLKAAIQNNEKQDREDLDQRDLLPKKVKVIYDNGSDHRQTANNQLQYHEHELNLPSYQRKTQVETSQTNKSGEANHSQQKDITQNKQELWDKVVLREKKVKETQDERWQRLSVHKDEIMKENSETAMEIFDNLRKREELKGILSQVQEIEGEPCSVDASSLKSFYNNVPAWMVTPRNTKKCKKEEKKVSELQDDDLESISSVESAFEDLEKASKEIRMLKEQTLAKLVDIEETIKKALYSVSNLKSEADIAGLSGLFDESLKSEQNLQPVNSIRKISIVSSKTKQDSSKESPEVLKNTKSTPLRQSSSQSSPSFISIHSARKPSELQKTTMSSFKPDTKSARRGCPDANQVLDSFVPESSKNGPSQERKVSVLEVKAVPEQNTRILGSKTISETYKESDSFGNVFVSSVTSTFVTKHPDSKTSALFEVVGGPARYEVMTSPLLQRSGCPFEDKVLSNTNEDGTVFFQPPAKEMCSACLTPVYPVERMVVNKLVLHHNCFCCKHCKKKLSTHNYSSVYGEFYCISHYQQLFKRKGNYDEGFGHTQHKDRWLHKDKRTDEPDARTTPRITKNNLNTSVDVFSAKGSLTDHGHKSAADVKGKLKIRWPPEKNITRLNPTKPASAPVLKNNMDDTVKHATVGVSERWRGDKPDYRREMINKGGKGQSEMTRLISVEKLPSEKPLSVKDPTKVTHFQITNSPMECKDPLPNYMKHQTPVQTRRMPPSKLNSGQVSNKQEASSSKVRKSVRFSQKVDVALCDQSSQISSGAENENLSDQFEQSLTKDATEINDMNVDPLSNSLKESNGNLDMTKCQDNGDPPTGPNQEPDADMESRQEIPHMNTVTLTEDVKEVNDSLEFQSHTEISSLTEDNTKHEPSERPHVVSKDPVSKYDSAELSSPQNLVGHVTGEEVNLKMNENQVATTRSNNDKENSVNKKNGLARTNSKTKLGSWSKGRNPLTKFFPSSGNDKATRAEPKDAKKADIKSSGGLLGRLFQSSSEATKTPEPQEKNTKIHTVDDKAETEQETKTEENQENENMSEVAPLEPDAANQTNLQLSEETNSTSIEPVSSLKKSIKETSEDLKTPEKTNENPAVQESELQISAATDAAAGDPEKQSEVLPSDMHLLSPVYEESVIELTPKRSSDDSSTHPVFDDIVGDVMSSAQVAEAPIKINTDESSTNSTKMTGAPDEMGVNLISEALLSPSNENPQNHTNFFDMSDSSSLAGSSFLTASAETAAMFPDDFSLIDTQLLSAENKASLVIANPPTIRDLAPVKQDDNPDPFSAVNQTSEQIADLDIFSSNNSLFSQPILFNVSDQNGAEARANQFSAFTDDFFGDSHISDSVDVFKMQPNNPDVSNSRNDLLTSDTSSTVATSTQIDLFAEDIFVSDAQLFPVAEPSNADVFVDSLLVSEGISTEQKSESSSWMDDLLG</sequence>
<feature type="repeat" description="Xin" evidence="9">
    <location>
        <begin position="778"/>
        <end position="793"/>
    </location>
</feature>
<feature type="compositionally biased region" description="Polar residues" evidence="10">
    <location>
        <begin position="2579"/>
        <end position="2591"/>
    </location>
</feature>
<feature type="region of interest" description="Disordered" evidence="10">
    <location>
        <begin position="1915"/>
        <end position="1941"/>
    </location>
</feature>
<feature type="compositionally biased region" description="Polar residues" evidence="10">
    <location>
        <begin position="2648"/>
        <end position="2660"/>
    </location>
</feature>
<keyword evidence="11" id="KW-1133">Transmembrane helix</keyword>
<feature type="transmembrane region" description="Helical" evidence="11">
    <location>
        <begin position="19"/>
        <end position="36"/>
    </location>
</feature>
<keyword evidence="6 8" id="KW-0440">LIM domain</keyword>
<keyword evidence="11" id="KW-0472">Membrane</keyword>
<comment type="caution">
    <text evidence="13">The sequence shown here is derived from an EMBL/GenBank/DDBJ whole genome shotgun (WGS) entry which is preliminary data.</text>
</comment>
<dbReference type="Proteomes" id="UP001434883">
    <property type="component" value="Unassembled WGS sequence"/>
</dbReference>
<feature type="repeat" description="Xin" evidence="9">
    <location>
        <begin position="926"/>
        <end position="941"/>
    </location>
</feature>
<evidence type="ECO:0000256" key="8">
    <source>
        <dbReference type="PROSITE-ProRule" id="PRU00125"/>
    </source>
</evidence>
<feature type="repeat" description="Xin" evidence="9">
    <location>
        <begin position="361"/>
        <end position="376"/>
    </location>
</feature>
<feature type="repeat" description="Xin" evidence="9">
    <location>
        <begin position="742"/>
        <end position="757"/>
    </location>
</feature>
<dbReference type="PROSITE" id="PS50023">
    <property type="entry name" value="LIM_DOMAIN_2"/>
    <property type="match status" value="1"/>
</dbReference>
<feature type="repeat" description="Xin" evidence="9">
    <location>
        <begin position="559"/>
        <end position="574"/>
    </location>
</feature>
<evidence type="ECO:0000256" key="6">
    <source>
        <dbReference type="ARBA" id="ARBA00023038"/>
    </source>
</evidence>
<comment type="similarity">
    <text evidence="9">Belongs to the Xin family.</text>
</comment>
<feature type="region of interest" description="Disordered" evidence="10">
    <location>
        <begin position="2552"/>
        <end position="2599"/>
    </location>
</feature>
<proteinExistence type="inferred from homology"/>
<feature type="region of interest" description="Disordered" evidence="10">
    <location>
        <begin position="2773"/>
        <end position="2950"/>
    </location>
</feature>
<feature type="domain" description="LIM zinc-binding" evidence="12">
    <location>
        <begin position="2328"/>
        <end position="2388"/>
    </location>
</feature>
<feature type="region of interest" description="Disordered" evidence="10">
    <location>
        <begin position="1758"/>
        <end position="1783"/>
    </location>
</feature>
<keyword evidence="3" id="KW-0677">Repeat</keyword>
<evidence type="ECO:0000256" key="1">
    <source>
        <dbReference type="ARBA" id="ARBA00004282"/>
    </source>
</evidence>
<dbReference type="SMART" id="SM00132">
    <property type="entry name" value="LIM"/>
    <property type="match status" value="1"/>
</dbReference>
<feature type="compositionally biased region" description="Polar residues" evidence="10">
    <location>
        <begin position="2182"/>
        <end position="2191"/>
    </location>
</feature>
<feature type="repeat" description="Xin" evidence="9">
    <location>
        <begin position="889"/>
        <end position="904"/>
    </location>
</feature>
<dbReference type="PANTHER" id="PTHR22591:SF2">
    <property type="entry name" value="XIN ACTIN-BINDING REPEAT-CONTAINING PROTEIN 1"/>
    <property type="match status" value="1"/>
</dbReference>